<evidence type="ECO:0000313" key="5">
    <source>
        <dbReference type="EMBL" id="MBB5183123.1"/>
    </source>
</evidence>
<dbReference type="RefSeq" id="WP_183328408.1">
    <property type="nucleotide sequence ID" value="NZ_JACHHK010000003.1"/>
</dbReference>
<keyword evidence="5" id="KW-0808">Transferase</keyword>
<dbReference type="Pfam" id="PF02779">
    <property type="entry name" value="Transket_pyr"/>
    <property type="match status" value="1"/>
</dbReference>
<comment type="cofactor">
    <cofactor evidence="1">
        <name>thiamine diphosphate</name>
        <dbReference type="ChEBI" id="CHEBI:58937"/>
    </cofactor>
</comment>
<dbReference type="EC" id="2.2.1.1" evidence="5"/>
<feature type="domain" description="Transketolase-like pyrimidine-binding" evidence="4">
    <location>
        <begin position="14"/>
        <end position="179"/>
    </location>
</feature>
<dbReference type="InterPro" id="IPR009014">
    <property type="entry name" value="Transketo_C/PFOR_II"/>
</dbReference>
<evidence type="ECO:0000256" key="3">
    <source>
        <dbReference type="ARBA" id="ARBA00023052"/>
    </source>
</evidence>
<accession>A0A7W8CZ76</accession>
<evidence type="ECO:0000259" key="4">
    <source>
        <dbReference type="SMART" id="SM00861"/>
    </source>
</evidence>
<dbReference type="CDD" id="cd07033">
    <property type="entry name" value="TPP_PYR_DXS_TK_like"/>
    <property type="match status" value="1"/>
</dbReference>
<comment type="similarity">
    <text evidence="2">Belongs to the transketolase family.</text>
</comment>
<keyword evidence="3" id="KW-0786">Thiamine pyrophosphate</keyword>
<evidence type="ECO:0000256" key="1">
    <source>
        <dbReference type="ARBA" id="ARBA00001964"/>
    </source>
</evidence>
<name>A0A7W8CZ76_9FIRM</name>
<gene>
    <name evidence="5" type="ORF">HNQ47_001143</name>
</gene>
<protein>
    <submittedName>
        <fullName evidence="5">Transketolase</fullName>
        <ecNumber evidence="5">2.2.1.1</ecNumber>
    </submittedName>
</protein>
<comment type="caution">
    <text evidence="5">The sequence shown here is derived from an EMBL/GenBank/DDBJ whole genome shotgun (WGS) entry which is preliminary data.</text>
</comment>
<dbReference type="Gene3D" id="3.40.50.920">
    <property type="match status" value="1"/>
</dbReference>
<evidence type="ECO:0000313" key="6">
    <source>
        <dbReference type="Proteomes" id="UP000539953"/>
    </source>
</evidence>
<dbReference type="GO" id="GO:0004802">
    <property type="term" value="F:transketolase activity"/>
    <property type="evidence" value="ECO:0007669"/>
    <property type="project" value="UniProtKB-EC"/>
</dbReference>
<dbReference type="Proteomes" id="UP000539953">
    <property type="component" value="Unassembled WGS sequence"/>
</dbReference>
<dbReference type="Gene3D" id="3.40.50.970">
    <property type="match status" value="1"/>
</dbReference>
<dbReference type="InterPro" id="IPR005475">
    <property type="entry name" value="Transketolase-like_Pyr-bd"/>
</dbReference>
<dbReference type="SMART" id="SM00861">
    <property type="entry name" value="Transket_pyr"/>
    <property type="match status" value="1"/>
</dbReference>
<sequence>MTYTLTEDRTKKGSELRTVIMTAIQDMMETNENIVMLEADLGGASKSTIVQESHPDRYIQCGISEANMVGVAAGLSTVGFIPYLHTFAPFFTRRALDQIYLSGAYAHNTLNIYGSDPGFTVAANGGTHTSFGDAACMREIPDVVIVDPCDAVQMDWCVRQFATMKGVHYFRGNRKAVRNVYEPGSTFELGKANVLRPGSDVLIVAMGQLVSEALDAAEQLDKEGISAEVVDMFTLKPFDAECILRESAGKKAVVTFENHSIYGGLGSAAAEVMAQHNVGIPLKIHGVNDCFGQVGTADYLQKVFGLRAEDLMNSVREVLK</sequence>
<reference evidence="5 6" key="1">
    <citation type="submission" date="2020-08" db="EMBL/GenBank/DDBJ databases">
        <title>Genomic Encyclopedia of Type Strains, Phase IV (KMG-IV): sequencing the most valuable type-strain genomes for metagenomic binning, comparative biology and taxonomic classification.</title>
        <authorList>
            <person name="Goeker M."/>
        </authorList>
    </citation>
    <scope>NUCLEOTIDE SEQUENCE [LARGE SCALE GENOMIC DNA]</scope>
    <source>
        <strain evidence="5 6">DSM 25799</strain>
    </source>
</reference>
<dbReference type="Pfam" id="PF02780">
    <property type="entry name" value="Transketolase_C"/>
    <property type="match status" value="1"/>
</dbReference>
<dbReference type="AlphaFoldDB" id="A0A7W8CZ76"/>
<dbReference type="InterPro" id="IPR033248">
    <property type="entry name" value="Transketolase_C"/>
</dbReference>
<dbReference type="EMBL" id="JACHHK010000003">
    <property type="protein sequence ID" value="MBB5183123.1"/>
    <property type="molecule type" value="Genomic_DNA"/>
</dbReference>
<organism evidence="5 6">
    <name type="scientific">Catenisphaera adipataccumulans</name>
    <dbReference type="NCBI Taxonomy" id="700500"/>
    <lineage>
        <taxon>Bacteria</taxon>
        <taxon>Bacillati</taxon>
        <taxon>Bacillota</taxon>
        <taxon>Erysipelotrichia</taxon>
        <taxon>Erysipelotrichales</taxon>
        <taxon>Erysipelotrichaceae</taxon>
        <taxon>Catenisphaera</taxon>
    </lineage>
</organism>
<dbReference type="InterPro" id="IPR051157">
    <property type="entry name" value="PDH/Transketolase"/>
</dbReference>
<dbReference type="SUPFAM" id="SSF52518">
    <property type="entry name" value="Thiamin diphosphate-binding fold (THDP-binding)"/>
    <property type="match status" value="1"/>
</dbReference>
<evidence type="ECO:0000256" key="2">
    <source>
        <dbReference type="ARBA" id="ARBA00007131"/>
    </source>
</evidence>
<dbReference type="SUPFAM" id="SSF52922">
    <property type="entry name" value="TK C-terminal domain-like"/>
    <property type="match status" value="1"/>
</dbReference>
<dbReference type="InterPro" id="IPR029061">
    <property type="entry name" value="THDP-binding"/>
</dbReference>
<dbReference type="PANTHER" id="PTHR43825:SF1">
    <property type="entry name" value="TRANSKETOLASE-LIKE PYRIMIDINE-BINDING DOMAIN-CONTAINING PROTEIN"/>
    <property type="match status" value="1"/>
</dbReference>
<proteinExistence type="inferred from homology"/>
<keyword evidence="6" id="KW-1185">Reference proteome</keyword>
<dbReference type="FunFam" id="3.40.50.970:FF:000129">
    <property type="entry name" value="Transketolase"/>
    <property type="match status" value="1"/>
</dbReference>
<dbReference type="PANTHER" id="PTHR43825">
    <property type="entry name" value="PYRUVATE DEHYDROGENASE E1 COMPONENT"/>
    <property type="match status" value="1"/>
</dbReference>